<dbReference type="NCBIfam" id="TIGR00651">
    <property type="entry name" value="pta"/>
    <property type="match status" value="1"/>
</dbReference>
<dbReference type="NCBIfam" id="NF004167">
    <property type="entry name" value="PRK05632.1"/>
    <property type="match status" value="1"/>
</dbReference>
<dbReference type="PANTHER" id="PTHR43356">
    <property type="entry name" value="PHOSPHATE ACETYLTRANSFERASE"/>
    <property type="match status" value="1"/>
</dbReference>
<evidence type="ECO:0000313" key="10">
    <source>
        <dbReference type="Proteomes" id="UP000242610"/>
    </source>
</evidence>
<evidence type="ECO:0000256" key="6">
    <source>
        <dbReference type="ARBA" id="ARBA00023315"/>
    </source>
</evidence>
<dbReference type="STRING" id="1505727.GA0061077_0562"/>
<dbReference type="InterPro" id="IPR042112">
    <property type="entry name" value="P_AcTrfase_dom2"/>
</dbReference>
<dbReference type="GO" id="GO:0008959">
    <property type="term" value="F:phosphate acetyltransferase activity"/>
    <property type="evidence" value="ECO:0007669"/>
    <property type="project" value="UniProtKB-EC"/>
</dbReference>
<comment type="catalytic activity">
    <reaction evidence="1">
        <text>acetyl-CoA + phosphate = acetyl phosphate + CoA</text>
        <dbReference type="Rhea" id="RHEA:19521"/>
        <dbReference type="ChEBI" id="CHEBI:22191"/>
        <dbReference type="ChEBI" id="CHEBI:43474"/>
        <dbReference type="ChEBI" id="CHEBI:57287"/>
        <dbReference type="ChEBI" id="CHEBI:57288"/>
        <dbReference type="EC" id="2.3.1.8"/>
    </reaction>
</comment>
<evidence type="ECO:0000256" key="5">
    <source>
        <dbReference type="ARBA" id="ARBA00022679"/>
    </source>
</evidence>
<evidence type="ECO:0000256" key="3">
    <source>
        <dbReference type="ARBA" id="ARBA00012707"/>
    </source>
</evidence>
<sequence length="560" mass="59079">MANEVVYIASPEGGNGRNVVAYGVVAALASAKKTAIFRPVACKKESLTTELLNVANAAQKIDNVRALCPRCARKDKSTARGDIVAAYSAEVERTCSEFMVVVGSDGSPIFDPEEFQFNANVATDLKAKTFLAICTIRRNGEQVKATVEACTASVKQAGGKVAGIFITGCTDEKAADAKESLKDWTVPVWTIPAVDFPSNSDPDAATKAAKAFSENAPTEQVVKAARTPFTAPTTPYAFQNELLAKAKADKKTIVLPEGSEDRIIKAADYLLQRDIVNLIIVGDRDAILARGKKLGLASLKKASYQTMDDETVLQPMVAKLCELRAKKGVTEGQARQQLQDPSYFGTMLVALGKADGLVSGSVDSTANTVRPALQVIKTKPDASLVSGAFLMCFEDHVAVFADCAINLNPNPEQLADIAIQSAGTARAFGIDPKVGMLCYSTLGSGQGPDVDMVEKATKLVHEKAPDLPVVGSIQFDAAWSPTVAATKAKGNDVAGHVNVFVFPSLAAGNIAYKAVQRTSGAIAIGPVLQGLNKPVNDLSRGALVEDIINTVAFTAVEAQQ</sequence>
<proteinExistence type="predicted"/>
<dbReference type="NCBIfam" id="NF007233">
    <property type="entry name" value="PRK09653.1"/>
    <property type="match status" value="1"/>
</dbReference>
<keyword evidence="6" id="KW-0012">Acyltransferase</keyword>
<dbReference type="AlphaFoldDB" id="A0A1C4H2N3"/>
<dbReference type="InterPro" id="IPR004614">
    <property type="entry name" value="P_AcTrfase"/>
</dbReference>
<dbReference type="Proteomes" id="UP000242610">
    <property type="component" value="Unassembled WGS sequence"/>
</dbReference>
<dbReference type="InterPro" id="IPR050500">
    <property type="entry name" value="Phos_Acetyltrans/Butyryltrans"/>
</dbReference>
<keyword evidence="10" id="KW-1185">Reference proteome</keyword>
<evidence type="ECO:0000256" key="2">
    <source>
        <dbReference type="ARBA" id="ARBA00004989"/>
    </source>
</evidence>
<comment type="pathway">
    <text evidence="2">Metabolic intermediate biosynthesis; acetyl-CoA biosynthesis; acetyl-CoA from acetate: step 2/2.</text>
</comment>
<dbReference type="Gene3D" id="3.40.50.10950">
    <property type="match status" value="1"/>
</dbReference>
<dbReference type="SUPFAM" id="SSF53659">
    <property type="entry name" value="Isocitrate/Isopropylmalate dehydrogenase-like"/>
    <property type="match status" value="1"/>
</dbReference>
<feature type="domain" description="Phosphate acetyl/butaryl transferase" evidence="8">
    <location>
        <begin position="238"/>
        <end position="555"/>
    </location>
</feature>
<dbReference type="EMBL" id="FMBL01000001">
    <property type="protein sequence ID" value="SCC79075.1"/>
    <property type="molecule type" value="Genomic_DNA"/>
</dbReference>
<organism evidence="9 10">
    <name type="scientific">Bifidobacterium commune</name>
    <dbReference type="NCBI Taxonomy" id="1505727"/>
    <lineage>
        <taxon>Bacteria</taxon>
        <taxon>Bacillati</taxon>
        <taxon>Actinomycetota</taxon>
        <taxon>Actinomycetes</taxon>
        <taxon>Bifidobacteriales</taxon>
        <taxon>Bifidobacteriaceae</taxon>
        <taxon>Bifidobacterium</taxon>
    </lineage>
</organism>
<accession>A0A1C4H2N3</accession>
<dbReference type="Pfam" id="PF01515">
    <property type="entry name" value="PTA_PTB"/>
    <property type="match status" value="1"/>
</dbReference>
<keyword evidence="5 9" id="KW-0808">Transferase</keyword>
<name>A0A1C4H2N3_9BIFI</name>
<reference evidence="10" key="1">
    <citation type="submission" date="2016-08" db="EMBL/GenBank/DDBJ databases">
        <authorList>
            <person name="Varghese N."/>
            <person name="Submissions Spin"/>
        </authorList>
    </citation>
    <scope>NUCLEOTIDE SEQUENCE [LARGE SCALE GENOMIC DNA]</scope>
    <source>
        <strain evidence="10">R-52791</strain>
    </source>
</reference>
<evidence type="ECO:0000259" key="8">
    <source>
        <dbReference type="Pfam" id="PF01515"/>
    </source>
</evidence>
<dbReference type="InterPro" id="IPR042113">
    <property type="entry name" value="P_AcTrfase_dom1"/>
</dbReference>
<dbReference type="PANTHER" id="PTHR43356:SF3">
    <property type="entry name" value="PHOSPHATE ACETYLTRANSFERASE"/>
    <property type="match status" value="1"/>
</dbReference>
<evidence type="ECO:0000256" key="4">
    <source>
        <dbReference type="ARBA" id="ARBA00021528"/>
    </source>
</evidence>
<dbReference type="EC" id="2.3.1.8" evidence="3"/>
<protein>
    <recommendedName>
        <fullName evidence="4">Phosphate acetyltransferase</fullName>
        <ecNumber evidence="3">2.3.1.8</ecNumber>
    </recommendedName>
    <alternativeName>
        <fullName evidence="7">Phosphotransacetylase</fullName>
    </alternativeName>
</protein>
<evidence type="ECO:0000256" key="7">
    <source>
        <dbReference type="ARBA" id="ARBA00031108"/>
    </source>
</evidence>
<evidence type="ECO:0000313" key="9">
    <source>
        <dbReference type="EMBL" id="SCC79075.1"/>
    </source>
</evidence>
<gene>
    <name evidence="9" type="ORF">GA0061077_0562</name>
</gene>
<evidence type="ECO:0000256" key="1">
    <source>
        <dbReference type="ARBA" id="ARBA00000705"/>
    </source>
</evidence>
<dbReference type="Gene3D" id="3.40.50.10750">
    <property type="entry name" value="Isocitrate/Isopropylmalate dehydrogenase-like"/>
    <property type="match status" value="1"/>
</dbReference>
<dbReference type="InterPro" id="IPR002505">
    <property type="entry name" value="PTA_PTB"/>
</dbReference>